<dbReference type="EMBL" id="SRMQ01000010">
    <property type="protein sequence ID" value="TGJ75862.1"/>
    <property type="molecule type" value="Genomic_DNA"/>
</dbReference>
<dbReference type="InterPro" id="IPR002363">
    <property type="entry name" value="Ribosomal_uL10_CS_bac"/>
</dbReference>
<accession>A0A4Z0YFZ0</accession>
<comment type="subunit">
    <text evidence="5">Part of the ribosomal stalk of the 50S ribosomal subunit. The N-terminus interacts with L11 and the large rRNA to form the base of the stalk. The C-terminus forms an elongated spine to which L12 dimers bind in a sequential fashion forming a multimeric L10(L12)X complex.</text>
</comment>
<gene>
    <name evidence="5 6" type="primary">rplJ</name>
    <name evidence="6" type="ORF">CAGA_20690</name>
</gene>
<comment type="similarity">
    <text evidence="1 5">Belongs to the universal ribosomal protein uL10 family.</text>
</comment>
<dbReference type="PANTHER" id="PTHR11560">
    <property type="entry name" value="39S RIBOSOMAL PROTEIN L10, MITOCHONDRIAL"/>
    <property type="match status" value="1"/>
</dbReference>
<dbReference type="AlphaFoldDB" id="A0A4Z0YFZ0"/>
<proteinExistence type="inferred from homology"/>
<organism evidence="6 7">
    <name type="scientific">Caproiciproducens galactitolivorans</name>
    <dbReference type="NCBI Taxonomy" id="642589"/>
    <lineage>
        <taxon>Bacteria</taxon>
        <taxon>Bacillati</taxon>
        <taxon>Bacillota</taxon>
        <taxon>Clostridia</taxon>
        <taxon>Eubacteriales</taxon>
        <taxon>Acutalibacteraceae</taxon>
        <taxon>Caproiciproducens</taxon>
    </lineage>
</organism>
<dbReference type="GO" id="GO:0070180">
    <property type="term" value="F:large ribosomal subunit rRNA binding"/>
    <property type="evidence" value="ECO:0007669"/>
    <property type="project" value="UniProtKB-UniRule"/>
</dbReference>
<dbReference type="InterPro" id="IPR001790">
    <property type="entry name" value="Ribosomal_uL10"/>
</dbReference>
<comment type="caution">
    <text evidence="6">The sequence shown here is derived from an EMBL/GenBank/DDBJ whole genome shotgun (WGS) entry which is preliminary data.</text>
</comment>
<evidence type="ECO:0000256" key="3">
    <source>
        <dbReference type="ARBA" id="ARBA00023274"/>
    </source>
</evidence>
<dbReference type="Gene3D" id="6.10.250.290">
    <property type="match status" value="1"/>
</dbReference>
<dbReference type="Proteomes" id="UP000297714">
    <property type="component" value="Unassembled WGS sequence"/>
</dbReference>
<dbReference type="GO" id="GO:0006412">
    <property type="term" value="P:translation"/>
    <property type="evidence" value="ECO:0007669"/>
    <property type="project" value="UniProtKB-UniRule"/>
</dbReference>
<keyword evidence="5" id="KW-0694">RNA-binding</keyword>
<dbReference type="PROSITE" id="PS01109">
    <property type="entry name" value="RIBOSOMAL_L10"/>
    <property type="match status" value="1"/>
</dbReference>
<dbReference type="RefSeq" id="WP_135660492.1">
    <property type="nucleotide sequence ID" value="NZ_JAJUFJ010000009.1"/>
</dbReference>
<name>A0A4Z0YFZ0_9FIRM</name>
<reference evidence="6 7" key="1">
    <citation type="submission" date="2019-04" db="EMBL/GenBank/DDBJ databases">
        <authorList>
            <person name="Poehlein A."/>
            <person name="Bengelsdorf F.R."/>
            <person name="Duerre P."/>
            <person name="Daniel R."/>
        </authorList>
    </citation>
    <scope>NUCLEOTIDE SEQUENCE [LARGE SCALE GENOMIC DNA]</scope>
    <source>
        <strain evidence="6 7">BS-1</strain>
    </source>
</reference>
<keyword evidence="2 5" id="KW-0689">Ribosomal protein</keyword>
<dbReference type="OrthoDB" id="9808307at2"/>
<protein>
    <recommendedName>
        <fullName evidence="4 5">Large ribosomal subunit protein uL10</fullName>
    </recommendedName>
</protein>
<dbReference type="SUPFAM" id="SSF160369">
    <property type="entry name" value="Ribosomal protein L10-like"/>
    <property type="match status" value="1"/>
</dbReference>
<comment type="function">
    <text evidence="5">Forms part of the ribosomal stalk, playing a central role in the interaction of the ribosome with GTP-bound translation factors.</text>
</comment>
<dbReference type="InterPro" id="IPR047865">
    <property type="entry name" value="Ribosomal_uL10_bac_type"/>
</dbReference>
<evidence type="ECO:0000313" key="6">
    <source>
        <dbReference type="EMBL" id="TGJ75862.1"/>
    </source>
</evidence>
<dbReference type="CDD" id="cd05797">
    <property type="entry name" value="Ribosomal_L10"/>
    <property type="match status" value="1"/>
</dbReference>
<evidence type="ECO:0000256" key="5">
    <source>
        <dbReference type="HAMAP-Rule" id="MF_00362"/>
    </source>
</evidence>
<dbReference type="NCBIfam" id="NF000955">
    <property type="entry name" value="PRK00099.1-1"/>
    <property type="match status" value="1"/>
</dbReference>
<evidence type="ECO:0000256" key="4">
    <source>
        <dbReference type="ARBA" id="ARBA00035202"/>
    </source>
</evidence>
<evidence type="ECO:0000313" key="7">
    <source>
        <dbReference type="Proteomes" id="UP000297714"/>
    </source>
</evidence>
<sequence length="178" mass="18732">MPSEKILEKKKQAVSALTESLKNACAGVIVDYKGVTVAQDTKLRKDLREAGSNYMVVKNTLLRLALKEAGIEGLDNVLEGTTAIALNAEDHVASARILSKFAENNKTFKIKAGFIDGAAIDTKAIKELAELPSKEVLVAKALGGLNAPITGFVTVLNGTMKGLVVALNAIAEKQAANA</sequence>
<evidence type="ECO:0000256" key="2">
    <source>
        <dbReference type="ARBA" id="ARBA00022980"/>
    </source>
</evidence>
<evidence type="ECO:0000256" key="1">
    <source>
        <dbReference type="ARBA" id="ARBA00008889"/>
    </source>
</evidence>
<keyword evidence="3 5" id="KW-0687">Ribonucleoprotein</keyword>
<dbReference type="InterPro" id="IPR022973">
    <property type="entry name" value="Ribosomal_uL10_bac"/>
</dbReference>
<dbReference type="Pfam" id="PF00466">
    <property type="entry name" value="Ribosomal_L10"/>
    <property type="match status" value="1"/>
</dbReference>
<keyword evidence="7" id="KW-1185">Reference proteome</keyword>
<dbReference type="HAMAP" id="MF_00362">
    <property type="entry name" value="Ribosomal_uL10"/>
    <property type="match status" value="1"/>
</dbReference>
<dbReference type="Gene3D" id="3.30.70.1730">
    <property type="match status" value="1"/>
</dbReference>
<dbReference type="GO" id="GO:0015934">
    <property type="term" value="C:large ribosomal subunit"/>
    <property type="evidence" value="ECO:0007669"/>
    <property type="project" value="InterPro"/>
</dbReference>
<dbReference type="GO" id="GO:0003735">
    <property type="term" value="F:structural constituent of ribosome"/>
    <property type="evidence" value="ECO:0007669"/>
    <property type="project" value="InterPro"/>
</dbReference>
<dbReference type="InterPro" id="IPR043141">
    <property type="entry name" value="Ribosomal_uL10-like_sf"/>
</dbReference>
<keyword evidence="5" id="KW-0699">rRNA-binding</keyword>